<evidence type="ECO:0000313" key="2">
    <source>
        <dbReference type="EMBL" id="BAJ46813.1"/>
    </source>
</evidence>
<dbReference type="InterPro" id="IPR027417">
    <property type="entry name" value="P-loop_NTPase"/>
</dbReference>
<organism evidence="2 3">
    <name type="scientific">Caldiarchaeum subterraneum</name>
    <dbReference type="NCBI Taxonomy" id="311458"/>
    <lineage>
        <taxon>Archaea</taxon>
        <taxon>Nitrososphaerota</taxon>
        <taxon>Candidatus Caldarchaeales</taxon>
        <taxon>Candidatus Caldarchaeaceae</taxon>
        <taxon>Candidatus Caldarchaeum</taxon>
    </lineage>
</organism>
<dbReference type="SUPFAM" id="SSF52540">
    <property type="entry name" value="P-loop containing nucleoside triphosphate hydrolases"/>
    <property type="match status" value="1"/>
</dbReference>
<dbReference type="Pfam" id="PF13614">
    <property type="entry name" value="AAA_31"/>
    <property type="match status" value="1"/>
</dbReference>
<accession>E6N3A7</accession>
<dbReference type="STRING" id="311458.CSUB_C0034"/>
<dbReference type="PANTHER" id="PTHR13696:SF99">
    <property type="entry name" value="COBYRINIC ACID AC-DIAMIDE SYNTHASE"/>
    <property type="match status" value="1"/>
</dbReference>
<protein>
    <submittedName>
        <fullName evidence="2">ATPase</fullName>
    </submittedName>
</protein>
<feature type="domain" description="AAA" evidence="1">
    <location>
        <begin position="8"/>
        <end position="203"/>
    </location>
</feature>
<dbReference type="Proteomes" id="UP000008120">
    <property type="component" value="Chromosome"/>
</dbReference>
<evidence type="ECO:0000259" key="1">
    <source>
        <dbReference type="Pfam" id="PF13614"/>
    </source>
</evidence>
<dbReference type="EMBL" id="AP011723">
    <property type="protein sequence ID" value="BAJ46813.1"/>
    <property type="molecule type" value="Genomic_DNA"/>
</dbReference>
<reference evidence="2 3" key="2">
    <citation type="journal article" date="2011" name="Nucleic Acids Res.">
        <title>Insights into the evolution of Archaea and eukaryotic protein modifier systems revealed by the genome of a novel archaeal group.</title>
        <authorList>
            <person name="Nunoura T."/>
            <person name="Takaki Y."/>
            <person name="Kakuta J."/>
            <person name="Nishi S."/>
            <person name="Sugahara J."/>
            <person name="Kazama H."/>
            <person name="Chee G."/>
            <person name="Hattori M."/>
            <person name="Kanai A."/>
            <person name="Atomi H."/>
            <person name="Takai K."/>
            <person name="Takami H."/>
        </authorList>
    </citation>
    <scope>NUCLEOTIDE SEQUENCE [LARGE SCALE GENOMIC DNA]</scope>
</reference>
<proteinExistence type="predicted"/>
<sequence>MWSTDMSKVVSFINYKGGVGKTTLAVEIAAALAYHRGKKVLLVDADPQTNATFYLISEEDWDVWQKNKGTLKNIFDNYLEGRDTDINELIIKDLEVSSRTPNLHLLPSHIELIHIDLKLAGISGSRGIRAKGLLKKALEKVKQNYDYVIIDCPPNLNLVTQNSIVASDSFIIVLKPEFLSTIGIALILRVINDIVREINDEFQSFGFREEFTGPEFSGMIFNFVKYLSGGTRSQEVVINEVKRQYPGKVFKSFLSESVKLAERPVEKIPISISGLASDRNYENQLKSIVEEFLQRV</sequence>
<evidence type="ECO:0000313" key="3">
    <source>
        <dbReference type="Proteomes" id="UP000008120"/>
    </source>
</evidence>
<dbReference type="InterPro" id="IPR050678">
    <property type="entry name" value="DNA_Partitioning_ATPase"/>
</dbReference>
<dbReference type="CDD" id="cd02042">
    <property type="entry name" value="ParAB_family"/>
    <property type="match status" value="1"/>
</dbReference>
<dbReference type="InterPro" id="IPR025669">
    <property type="entry name" value="AAA_dom"/>
</dbReference>
<dbReference type="PANTHER" id="PTHR13696">
    <property type="entry name" value="P-LOOP CONTAINING NUCLEOSIDE TRIPHOSPHATE HYDROLASE"/>
    <property type="match status" value="1"/>
</dbReference>
<dbReference type="AlphaFoldDB" id="E6N3A7"/>
<gene>
    <name evidence="2" type="ORF">HGMM_F29E04C19</name>
</gene>
<dbReference type="Gene3D" id="3.40.50.300">
    <property type="entry name" value="P-loop containing nucleotide triphosphate hydrolases"/>
    <property type="match status" value="1"/>
</dbReference>
<name>E6N3A7_CALS0</name>
<reference evidence="2 3" key="1">
    <citation type="journal article" date="2005" name="Environ. Microbiol.">
        <title>Genetic and functional properties of uncultivated thermophilic crenarchaeotes from a subsurface gold mine as revealed by analysis of genome fragments.</title>
        <authorList>
            <person name="Nunoura T."/>
            <person name="Hirayama H."/>
            <person name="Takami H."/>
            <person name="Oida H."/>
            <person name="Nishi S."/>
            <person name="Shimamura S."/>
            <person name="Suzuki Y."/>
            <person name="Inagaki F."/>
            <person name="Takai K."/>
            <person name="Nealson K.H."/>
            <person name="Horikoshi K."/>
        </authorList>
    </citation>
    <scope>NUCLEOTIDE SEQUENCE [LARGE SCALE GENOMIC DNA]</scope>
</reference>